<organism evidence="11 12">
    <name type="scientific">Thermococcus barophilus</name>
    <dbReference type="NCBI Taxonomy" id="55802"/>
    <lineage>
        <taxon>Archaea</taxon>
        <taxon>Methanobacteriati</taxon>
        <taxon>Methanobacteriota</taxon>
        <taxon>Thermococci</taxon>
        <taxon>Thermococcales</taxon>
        <taxon>Thermococcaceae</taxon>
        <taxon>Thermococcus</taxon>
    </lineage>
</organism>
<evidence type="ECO:0000256" key="6">
    <source>
        <dbReference type="ARBA" id="ARBA00022723"/>
    </source>
</evidence>
<evidence type="ECO:0000256" key="8">
    <source>
        <dbReference type="ARBA" id="ARBA00023014"/>
    </source>
</evidence>
<evidence type="ECO:0000313" key="11">
    <source>
        <dbReference type="EMBL" id="ALM75739.1"/>
    </source>
</evidence>
<dbReference type="GO" id="GO:0046872">
    <property type="term" value="F:metal ion binding"/>
    <property type="evidence" value="ECO:0007669"/>
    <property type="project" value="UniProtKB-KW"/>
</dbReference>
<dbReference type="UniPathway" id="UPA00559"/>
<protein>
    <recommendedName>
        <fullName evidence="3 10">2-(3-amino-3-carboxypropyl)histidine synthase</fullName>
        <ecNumber evidence="3 10">2.5.1.108</ecNumber>
    </recommendedName>
</protein>
<evidence type="ECO:0000256" key="7">
    <source>
        <dbReference type="ARBA" id="ARBA00023004"/>
    </source>
</evidence>
<dbReference type="SFLD" id="SFLDG01121">
    <property type="entry name" value="Diphthamide_biosynthesis"/>
    <property type="match status" value="1"/>
</dbReference>
<dbReference type="InterPro" id="IPR042265">
    <property type="entry name" value="DPH1/DPH2_3"/>
</dbReference>
<dbReference type="InterPro" id="IPR042263">
    <property type="entry name" value="DPH1/DPH2_1"/>
</dbReference>
<proteinExistence type="inferred from homology"/>
<comment type="similarity">
    <text evidence="10">Belongs to the DPH1/DPH2 family.</text>
</comment>
<keyword evidence="7 10" id="KW-0408">Iron</keyword>
<reference evidence="11 12" key="1">
    <citation type="journal article" date="2016" name="Genome Announc.">
        <title>Complete genome sequence of the hyperthermophilic and piezophilic archaeon Thermococcus barophilus Ch5, capable of growth at the expense of hydrogenogenesis from carbon monoxide and formate.</title>
        <authorList>
            <person name="Oger P."/>
            <person name="Sokolova T.G."/>
            <person name="Kozhevnikova D.A."/>
            <person name="Taranov E.A."/>
            <person name="Vannier P."/>
            <person name="Lee H.S."/>
            <person name="Kwon K.K."/>
            <person name="Kang S.G."/>
            <person name="Lee J.H."/>
            <person name="Bonch-Osmolovskaya E.A."/>
            <person name="Lebedinsky A.V."/>
        </authorList>
    </citation>
    <scope>NUCLEOTIDE SEQUENCE [LARGE SCALE GENOMIC DNA]</scope>
    <source>
        <strain evidence="12">Ch5</strain>
    </source>
</reference>
<keyword evidence="5 10" id="KW-0949">S-adenosyl-L-methionine</keyword>
<dbReference type="GO" id="GO:0051539">
    <property type="term" value="F:4 iron, 4 sulfur cluster binding"/>
    <property type="evidence" value="ECO:0007669"/>
    <property type="project" value="UniProtKB-UniRule"/>
</dbReference>
<accession>A0A0S1XD86</accession>
<sequence>MWSKLLHRGVKVGILHEIPFQEILQKIRELNAKKVLIQTPEGLKKEAQALAEFLGKNGVEAIISGDINYGACDLADREAKMLGCDALIHLGHSYMQLNLEVPTLFVPAFAKVDVVKALEKNLNEIKKLGRKIALVTTVQHIRDLERAKQFLEGKGFRVFIGKGDNRVSFAGQILGCNFTAARVGRDVDGILFIGAGYFHPIGVALATKKPTLAINPYSGDFSWVNTERIVRKRWGMIAEAYDAKKFGVIISTKRGQLRLGEAKRIMKLLKEHGREAQLIAMNYISPEALEGFDFDAYVVVACPRVPIDDAERWRKPILTPPEVELLLGLREEYEFDEILGGKREKDEPFGISLKLPKR</sequence>
<name>A0A0S1XD86_THEBA</name>
<comment type="cofactor">
    <cofactor evidence="1 10">
        <name>[4Fe-4S] cluster</name>
        <dbReference type="ChEBI" id="CHEBI:49883"/>
    </cofactor>
</comment>
<keyword evidence="10" id="KW-0004">4Fe-4S</keyword>
<evidence type="ECO:0000256" key="4">
    <source>
        <dbReference type="ARBA" id="ARBA00022679"/>
    </source>
</evidence>
<dbReference type="InterPro" id="IPR035435">
    <property type="entry name" value="DPH1/DPH2_euk_archaea"/>
</dbReference>
<keyword evidence="4 10" id="KW-0808">Transferase</keyword>
<comment type="catalytic activity">
    <reaction evidence="9 10">
        <text>L-histidyl-[translation elongation factor 2] + S-adenosyl-L-methionine = 2-[(3S)-amino-3-carboxypropyl]-L-histidyl-[translation elongation factor 2] + S-methyl-5'-thioadenosine + H(+)</text>
        <dbReference type="Rhea" id="RHEA:36783"/>
        <dbReference type="Rhea" id="RHEA-COMP:9748"/>
        <dbReference type="Rhea" id="RHEA-COMP:9749"/>
        <dbReference type="ChEBI" id="CHEBI:15378"/>
        <dbReference type="ChEBI" id="CHEBI:17509"/>
        <dbReference type="ChEBI" id="CHEBI:29979"/>
        <dbReference type="ChEBI" id="CHEBI:59789"/>
        <dbReference type="ChEBI" id="CHEBI:73995"/>
        <dbReference type="EC" id="2.5.1.108"/>
    </reaction>
</comment>
<dbReference type="InterPro" id="IPR022428">
    <property type="entry name" value="Dph2_arc"/>
</dbReference>
<comment type="pathway">
    <text evidence="2 10">Protein modification; peptidyl-diphthamide biosynthesis.</text>
</comment>
<evidence type="ECO:0000256" key="3">
    <source>
        <dbReference type="ARBA" id="ARBA00012221"/>
    </source>
</evidence>
<evidence type="ECO:0000256" key="1">
    <source>
        <dbReference type="ARBA" id="ARBA00001966"/>
    </source>
</evidence>
<dbReference type="FunFam" id="3.40.50.11840:FF:000003">
    <property type="entry name" value="2-(3-amino-3-carboxypropyl)histidine synthase subunit 1"/>
    <property type="match status" value="1"/>
</dbReference>
<dbReference type="GO" id="GO:0017183">
    <property type="term" value="P:protein histidyl modification to diphthamide"/>
    <property type="evidence" value="ECO:0007669"/>
    <property type="project" value="UniProtKB-UniRule"/>
</dbReference>
<dbReference type="PANTHER" id="PTHR10762:SF1">
    <property type="entry name" value="2-(3-AMINO-3-CARBOXYPROPYL)HISTIDINE SYNTHASE SUBUNIT 1"/>
    <property type="match status" value="1"/>
</dbReference>
<comment type="function">
    <text evidence="10">Catalyzes the first step of diphthamide biosynthesis, i.e. the transfer of the 3-amino-3-carboxypropyl group from S-adenosyl-L-methionine (SAM) to the C2 position of the imidazole ring of the target histidine residue in translation elongation factor 2 (EF-2).</text>
</comment>
<dbReference type="Gene3D" id="3.40.50.11860">
    <property type="entry name" value="Diphthamide synthesis DPH1/DPH2 domain 3"/>
    <property type="match status" value="1"/>
</dbReference>
<dbReference type="NCBIfam" id="TIGR00322">
    <property type="entry name" value="diphth2_R"/>
    <property type="match status" value="1"/>
</dbReference>
<dbReference type="AlphaFoldDB" id="A0A0S1XD86"/>
<evidence type="ECO:0000256" key="9">
    <source>
        <dbReference type="ARBA" id="ARBA00048403"/>
    </source>
</evidence>
<dbReference type="SFLD" id="SFLDS00032">
    <property type="entry name" value="Radical_SAM_3-amino-3-carboxyp"/>
    <property type="match status" value="1"/>
</dbReference>
<dbReference type="NCBIfam" id="TIGR03682">
    <property type="entry name" value="arCOG04112"/>
    <property type="match status" value="1"/>
</dbReference>
<evidence type="ECO:0000313" key="12">
    <source>
        <dbReference type="Proteomes" id="UP000066042"/>
    </source>
</evidence>
<dbReference type="Proteomes" id="UP000066042">
    <property type="component" value="Chromosome"/>
</dbReference>
<evidence type="ECO:0000256" key="2">
    <source>
        <dbReference type="ARBA" id="ARBA00005156"/>
    </source>
</evidence>
<dbReference type="PATRIC" id="fig|55802.8.peg.1813"/>
<dbReference type="Gene3D" id="3.40.50.11850">
    <property type="entry name" value="Diphthamide synthesis DPH1/DPH2 domain 2"/>
    <property type="match status" value="1"/>
</dbReference>
<dbReference type="STRING" id="55802.TBCH5v1_1830"/>
<evidence type="ECO:0000256" key="10">
    <source>
        <dbReference type="PIRNR" id="PIRNR004967"/>
    </source>
</evidence>
<dbReference type="GO" id="GO:0090560">
    <property type="term" value="F:2-(3-amino-3-carboxypropyl)histidine synthase activity"/>
    <property type="evidence" value="ECO:0007669"/>
    <property type="project" value="UniProtKB-UniRule"/>
</dbReference>
<dbReference type="Pfam" id="PF01866">
    <property type="entry name" value="Diphthamide_syn"/>
    <property type="match status" value="1"/>
</dbReference>
<dbReference type="PIRSF" id="PIRSF004967">
    <property type="entry name" value="DPH1"/>
    <property type="match status" value="1"/>
</dbReference>
<gene>
    <name evidence="11" type="primary">dph</name>
    <name evidence="11" type="ORF">TBCH5v1_1830</name>
</gene>
<keyword evidence="6 10" id="KW-0479">Metal-binding</keyword>
<dbReference type="InterPro" id="IPR016435">
    <property type="entry name" value="DPH1/DPH2"/>
</dbReference>
<dbReference type="PANTHER" id="PTHR10762">
    <property type="entry name" value="DIPHTHAMIDE BIOSYNTHESIS PROTEIN"/>
    <property type="match status" value="1"/>
</dbReference>
<evidence type="ECO:0000256" key="5">
    <source>
        <dbReference type="ARBA" id="ARBA00022691"/>
    </source>
</evidence>
<keyword evidence="8 10" id="KW-0411">Iron-sulfur</keyword>
<dbReference type="EMBL" id="CP013050">
    <property type="protein sequence ID" value="ALM75739.1"/>
    <property type="molecule type" value="Genomic_DNA"/>
</dbReference>
<dbReference type="InterPro" id="IPR042264">
    <property type="entry name" value="DPH1/DPH2_2"/>
</dbReference>
<dbReference type="Gene3D" id="3.40.50.11840">
    <property type="entry name" value="Diphthamide synthesis DPH1/DPH2 domain 1"/>
    <property type="match status" value="1"/>
</dbReference>
<dbReference type="EC" id="2.5.1.108" evidence="3 10"/>